<evidence type="ECO:0000313" key="3">
    <source>
        <dbReference type="Proteomes" id="UP001194580"/>
    </source>
</evidence>
<feature type="region of interest" description="Disordered" evidence="1">
    <location>
        <begin position="55"/>
        <end position="143"/>
    </location>
</feature>
<organism evidence="2 3">
    <name type="scientific">Linnemannia exigua</name>
    <dbReference type="NCBI Taxonomy" id="604196"/>
    <lineage>
        <taxon>Eukaryota</taxon>
        <taxon>Fungi</taxon>
        <taxon>Fungi incertae sedis</taxon>
        <taxon>Mucoromycota</taxon>
        <taxon>Mortierellomycotina</taxon>
        <taxon>Mortierellomycetes</taxon>
        <taxon>Mortierellales</taxon>
        <taxon>Mortierellaceae</taxon>
        <taxon>Linnemannia</taxon>
    </lineage>
</organism>
<feature type="compositionally biased region" description="Low complexity" evidence="1">
    <location>
        <begin position="63"/>
        <end position="76"/>
    </location>
</feature>
<gene>
    <name evidence="2" type="ORF">BGZ95_003376</name>
</gene>
<dbReference type="Proteomes" id="UP001194580">
    <property type="component" value="Unassembled WGS sequence"/>
</dbReference>
<feature type="region of interest" description="Disordered" evidence="1">
    <location>
        <begin position="281"/>
        <end position="337"/>
    </location>
</feature>
<feature type="compositionally biased region" description="Gly residues" evidence="1">
    <location>
        <begin position="126"/>
        <end position="138"/>
    </location>
</feature>
<feature type="compositionally biased region" description="Acidic residues" evidence="1">
    <location>
        <begin position="300"/>
        <end position="331"/>
    </location>
</feature>
<accession>A0AAD4H9P2</accession>
<dbReference type="EMBL" id="JAAAIL010000177">
    <property type="protein sequence ID" value="KAG0278696.1"/>
    <property type="molecule type" value="Genomic_DNA"/>
</dbReference>
<reference evidence="2" key="1">
    <citation type="journal article" date="2020" name="Fungal Divers.">
        <title>Resolving the Mortierellaceae phylogeny through synthesis of multi-gene phylogenetics and phylogenomics.</title>
        <authorList>
            <person name="Vandepol N."/>
            <person name="Liber J."/>
            <person name="Desiro A."/>
            <person name="Na H."/>
            <person name="Kennedy M."/>
            <person name="Barry K."/>
            <person name="Grigoriev I.V."/>
            <person name="Miller A.N."/>
            <person name="O'Donnell K."/>
            <person name="Stajich J.E."/>
            <person name="Bonito G."/>
        </authorList>
    </citation>
    <scope>NUCLEOTIDE SEQUENCE</scope>
    <source>
        <strain evidence="2">NRRL 28262</strain>
    </source>
</reference>
<feature type="compositionally biased region" description="Polar residues" evidence="1">
    <location>
        <begin position="394"/>
        <end position="409"/>
    </location>
</feature>
<dbReference type="Gene3D" id="3.40.50.150">
    <property type="entry name" value="Vaccinia Virus protein VP39"/>
    <property type="match status" value="1"/>
</dbReference>
<comment type="caution">
    <text evidence="2">The sequence shown here is derived from an EMBL/GenBank/DDBJ whole genome shotgun (WGS) entry which is preliminary data.</text>
</comment>
<sequence length="578" mass="62876">MAARFFLSIPDATIVKDPYEEVFSLFTTETTDAPWAHNRSVSQQSTRLEVELDFTPAPSPSVSQPGSRPGSRAGSSYFQPLSIVEPGSYTGAGAGGESGSGSPLLGSREAFSSSPGPASPAAAAGAGTGAGTETGSGGDIEEGTHSAGLAVAQNSGNSLPKVKSPAARAILNSSNSRKSSRAGGSSSPRSSTPQPTKKPVVIHQSLSTLSQPGQTGTVVWDSSILMSKFLLSIKGLSTRCYRTEEGRRLRQEMKENRRRLEKQRQQREQVRMLEERAERLAITENGELVEDPGNGGPIVEEPEDADGQQDQDDDYSEDDLETDEEEGDVQEESDKPVFDPAATTILELGSGCGLLGIVMAELCQDLLLTDQKPVLPLLVKNLRKNLDKKYFDQDSLSTLGGNNTNSDSSTARRKKDRSSATTTTAAVGSSDVRPCHIQVQELVWGQDLDQDLKRGMGVDFVVATDVVYNESIVPKLVQTLQELCEIRERVREEVRQGQGEHFDQLREQASSRPGQRMMKMERTVVLLAQELRTDYVHLAFLEGLEQAGFRMVRIPREMMDNDYQSGYVIYAFFLQGSS</sequence>
<feature type="compositionally biased region" description="Low complexity" evidence="1">
    <location>
        <begin position="173"/>
        <end position="191"/>
    </location>
</feature>
<dbReference type="InterPro" id="IPR029063">
    <property type="entry name" value="SAM-dependent_MTases_sf"/>
</dbReference>
<name>A0AAD4H9P2_9FUNG</name>
<dbReference type="PANTHER" id="PTHR14614">
    <property type="entry name" value="HEPATOCELLULAR CARCINOMA-ASSOCIATED ANTIGEN"/>
    <property type="match status" value="1"/>
</dbReference>
<proteinExistence type="predicted"/>
<dbReference type="Pfam" id="PF10294">
    <property type="entry name" value="Methyltransf_16"/>
    <property type="match status" value="2"/>
</dbReference>
<dbReference type="AlphaFoldDB" id="A0AAD4H9P2"/>
<dbReference type="GO" id="GO:0032991">
    <property type="term" value="C:protein-containing complex"/>
    <property type="evidence" value="ECO:0007669"/>
    <property type="project" value="TreeGrafter"/>
</dbReference>
<keyword evidence="3" id="KW-1185">Reference proteome</keyword>
<dbReference type="InterPro" id="IPR019410">
    <property type="entry name" value="Methyltransf_16"/>
</dbReference>
<feature type="region of interest" description="Disordered" evidence="1">
    <location>
        <begin position="171"/>
        <end position="199"/>
    </location>
</feature>
<feature type="region of interest" description="Disordered" evidence="1">
    <location>
        <begin position="394"/>
        <end position="427"/>
    </location>
</feature>
<evidence type="ECO:0000256" key="1">
    <source>
        <dbReference type="SAM" id="MobiDB-lite"/>
    </source>
</evidence>
<feature type="compositionally biased region" description="Low complexity" evidence="1">
    <location>
        <begin position="100"/>
        <end position="125"/>
    </location>
</feature>
<protein>
    <submittedName>
        <fullName evidence="2">Uncharacterized protein</fullName>
    </submittedName>
</protein>
<dbReference type="GO" id="GO:0005829">
    <property type="term" value="C:cytosol"/>
    <property type="evidence" value="ECO:0007669"/>
    <property type="project" value="TreeGrafter"/>
</dbReference>
<dbReference type="SUPFAM" id="SSF53335">
    <property type="entry name" value="S-adenosyl-L-methionine-dependent methyltransferases"/>
    <property type="match status" value="1"/>
</dbReference>
<feature type="compositionally biased region" description="Gly residues" evidence="1">
    <location>
        <begin position="90"/>
        <end position="99"/>
    </location>
</feature>
<evidence type="ECO:0000313" key="2">
    <source>
        <dbReference type="EMBL" id="KAG0278696.1"/>
    </source>
</evidence>
<dbReference type="PANTHER" id="PTHR14614:SF109">
    <property type="entry name" value="RIBOSOMAL LYSINE N-METHYLTRANSFERASE 5"/>
    <property type="match status" value="1"/>
</dbReference>